<dbReference type="Proteomes" id="UP001530293">
    <property type="component" value="Unassembled WGS sequence"/>
</dbReference>
<feature type="region of interest" description="Disordered" evidence="3">
    <location>
        <begin position="246"/>
        <end position="284"/>
    </location>
</feature>
<sequence length="348" mass="37998">MGASQSSSTPTASTENEDAFSILERQKQSKVIHTPILGAANTDDDDAASAHPQTVAPTPTGHEYDLMDKIVSDLPNIIDDESKRQVEEYIRSCANGTGPMVACFSTAEYLSLFLRKHADAADLYYNTCFRPANDKSPNGVLVDGTMAYPPSCFNLGQMRMTGKGRTEFSRSEGYKLFDRACRGGHGGACYLQAKMLLSYPGSLGEGVPYDAAKAADLLKFVCEEKEDSVSCFTLATLLLRGDKVNADADNVSPDEARGIKQLQVRANERPREKRPDDARASLQRDPKLAEQLLQRGCSRGHAPSCYNLAVMYTQGDDGIEKSETKAKEYQDKTEELVKRYGGFGIGGM</sequence>
<evidence type="ECO:0000256" key="3">
    <source>
        <dbReference type="SAM" id="MobiDB-lite"/>
    </source>
</evidence>
<reference evidence="4 5" key="1">
    <citation type="submission" date="2024-10" db="EMBL/GenBank/DDBJ databases">
        <title>Updated reference genomes for cyclostephanoid diatoms.</title>
        <authorList>
            <person name="Roberts W.R."/>
            <person name="Alverson A.J."/>
        </authorList>
    </citation>
    <scope>NUCLEOTIDE SEQUENCE [LARGE SCALE GENOMIC DNA]</scope>
    <source>
        <strain evidence="4 5">AJA232-27</strain>
    </source>
</reference>
<organism evidence="4 5">
    <name type="scientific">Discostella pseudostelligera</name>
    <dbReference type="NCBI Taxonomy" id="259834"/>
    <lineage>
        <taxon>Eukaryota</taxon>
        <taxon>Sar</taxon>
        <taxon>Stramenopiles</taxon>
        <taxon>Ochrophyta</taxon>
        <taxon>Bacillariophyta</taxon>
        <taxon>Coscinodiscophyceae</taxon>
        <taxon>Thalassiosirophycidae</taxon>
        <taxon>Stephanodiscales</taxon>
        <taxon>Stephanodiscaceae</taxon>
        <taxon>Discostella</taxon>
    </lineage>
</organism>
<dbReference type="PANTHER" id="PTHR13891:SF1">
    <property type="entry name" value="CYTOCHROME C OXIDASE ASSEMBLY FACTOR 7"/>
    <property type="match status" value="1"/>
</dbReference>
<feature type="region of interest" description="Disordered" evidence="3">
    <location>
        <begin position="39"/>
        <end position="61"/>
    </location>
</feature>
<proteinExistence type="inferred from homology"/>
<dbReference type="InterPro" id="IPR006597">
    <property type="entry name" value="Sel1-like"/>
</dbReference>
<keyword evidence="5" id="KW-1185">Reference proteome</keyword>
<dbReference type="EMBL" id="JALLBG020000299">
    <property type="protein sequence ID" value="KAL3756644.1"/>
    <property type="molecule type" value="Genomic_DNA"/>
</dbReference>
<evidence type="ECO:0000313" key="4">
    <source>
        <dbReference type="EMBL" id="KAL3756644.1"/>
    </source>
</evidence>
<dbReference type="PANTHER" id="PTHR13891">
    <property type="entry name" value="CYTOCHROME C OXIDASE ASSEMBLY FACTOR 7"/>
    <property type="match status" value="1"/>
</dbReference>
<dbReference type="InterPro" id="IPR011990">
    <property type="entry name" value="TPR-like_helical_dom_sf"/>
</dbReference>
<dbReference type="InterPro" id="IPR040239">
    <property type="entry name" value="HcpB-like"/>
</dbReference>
<feature type="region of interest" description="Disordered" evidence="3">
    <location>
        <begin position="1"/>
        <end position="27"/>
    </location>
</feature>
<dbReference type="AlphaFoldDB" id="A0ABD3M1P2"/>
<gene>
    <name evidence="4" type="ORF">ACHAWU_002547</name>
</gene>
<accession>A0ABD3M1P2</accession>
<feature type="compositionally biased region" description="Basic and acidic residues" evidence="3">
    <location>
        <begin position="266"/>
        <end position="284"/>
    </location>
</feature>
<dbReference type="SUPFAM" id="SSF81901">
    <property type="entry name" value="HCP-like"/>
    <property type="match status" value="2"/>
</dbReference>
<evidence type="ECO:0000256" key="2">
    <source>
        <dbReference type="ARBA" id="ARBA00022737"/>
    </source>
</evidence>
<protein>
    <submittedName>
        <fullName evidence="4">Uncharacterized protein</fullName>
    </submittedName>
</protein>
<keyword evidence="2" id="KW-0677">Repeat</keyword>
<comment type="similarity">
    <text evidence="1">Belongs to the hcp beta-lactamase family.</text>
</comment>
<evidence type="ECO:0000256" key="1">
    <source>
        <dbReference type="ARBA" id="ARBA00008486"/>
    </source>
</evidence>
<comment type="caution">
    <text evidence="4">The sequence shown here is derived from an EMBL/GenBank/DDBJ whole genome shotgun (WGS) entry which is preliminary data.</text>
</comment>
<name>A0ABD3M1P2_9STRA</name>
<dbReference type="Gene3D" id="1.25.40.10">
    <property type="entry name" value="Tetratricopeptide repeat domain"/>
    <property type="match status" value="1"/>
</dbReference>
<dbReference type="SMART" id="SM00671">
    <property type="entry name" value="SEL1"/>
    <property type="match status" value="3"/>
</dbReference>
<feature type="compositionally biased region" description="Low complexity" evidence="3">
    <location>
        <begin position="1"/>
        <end position="14"/>
    </location>
</feature>
<dbReference type="Pfam" id="PF08238">
    <property type="entry name" value="Sel1"/>
    <property type="match status" value="4"/>
</dbReference>
<evidence type="ECO:0000313" key="5">
    <source>
        <dbReference type="Proteomes" id="UP001530293"/>
    </source>
</evidence>